<dbReference type="OrthoDB" id="10252354at2759"/>
<dbReference type="SMART" id="SM00220">
    <property type="entry name" value="S_TKc"/>
    <property type="match status" value="1"/>
</dbReference>
<keyword evidence="8" id="KW-0723">Serine/threonine-protein kinase</keyword>
<dbReference type="PANTHER" id="PTHR48013:SF6">
    <property type="entry name" value="MAP KINASE KINASE MKK1_SSP32-RELATED"/>
    <property type="match status" value="1"/>
</dbReference>
<dbReference type="EMBL" id="HE576754">
    <property type="protein sequence ID" value="CCC69148.1"/>
    <property type="molecule type" value="Genomic_DNA"/>
</dbReference>
<dbReference type="GO" id="GO:0005737">
    <property type="term" value="C:cytoplasm"/>
    <property type="evidence" value="ECO:0007669"/>
    <property type="project" value="EnsemblFungi"/>
</dbReference>
<dbReference type="InterPro" id="IPR017441">
    <property type="entry name" value="Protein_kinase_ATP_BS"/>
</dbReference>
<feature type="compositionally biased region" description="Polar residues" evidence="9">
    <location>
        <begin position="38"/>
        <end position="60"/>
    </location>
</feature>
<reference evidence="11 12" key="1">
    <citation type="journal article" date="2011" name="Proc. Natl. Acad. Sci. U.S.A.">
        <title>Evolutionary erosion of yeast sex chromosomes by mating-type switching accidents.</title>
        <authorList>
            <person name="Gordon J.L."/>
            <person name="Armisen D."/>
            <person name="Proux-Wera E."/>
            <person name="Oheigeartaigh S.S."/>
            <person name="Byrne K.P."/>
            <person name="Wolfe K.H."/>
        </authorList>
    </citation>
    <scope>NUCLEOTIDE SEQUENCE [LARGE SCALE GENOMIC DNA]</scope>
    <source>
        <strain evidence="12">ATCC 76901 / BCRC 22586 / CBS 4309 / NBRC 1992 / NRRL Y-12630</strain>
    </source>
</reference>
<evidence type="ECO:0000256" key="9">
    <source>
        <dbReference type="SAM" id="MobiDB-lite"/>
    </source>
</evidence>
<keyword evidence="1" id="KW-0808">Transferase</keyword>
<dbReference type="KEGG" id="ncs:NCAS_0C01580"/>
<evidence type="ECO:0000256" key="1">
    <source>
        <dbReference type="ARBA" id="ARBA00022679"/>
    </source>
</evidence>
<evidence type="ECO:0000256" key="5">
    <source>
        <dbReference type="ARBA" id="ARBA00038035"/>
    </source>
</evidence>
<dbReference type="GO" id="GO:0004674">
    <property type="term" value="F:protein serine/threonine kinase activity"/>
    <property type="evidence" value="ECO:0007669"/>
    <property type="project" value="UniProtKB-KW"/>
</dbReference>
<evidence type="ECO:0000259" key="10">
    <source>
        <dbReference type="PROSITE" id="PS50011"/>
    </source>
</evidence>
<dbReference type="OMA" id="MFRPPES"/>
<dbReference type="GO" id="GO:0005934">
    <property type="term" value="C:cellular bud tip"/>
    <property type="evidence" value="ECO:0007669"/>
    <property type="project" value="EnsemblFungi"/>
</dbReference>
<dbReference type="GeneID" id="96902732"/>
<keyword evidence="12" id="KW-1185">Reference proteome</keyword>
<dbReference type="SUPFAM" id="SSF56112">
    <property type="entry name" value="Protein kinase-like (PK-like)"/>
    <property type="match status" value="1"/>
</dbReference>
<evidence type="ECO:0000313" key="12">
    <source>
        <dbReference type="Proteomes" id="UP000001640"/>
    </source>
</evidence>
<feature type="compositionally biased region" description="Low complexity" evidence="9">
    <location>
        <begin position="65"/>
        <end position="90"/>
    </location>
</feature>
<dbReference type="AlphaFoldDB" id="G0VCD9"/>
<dbReference type="GO" id="GO:0043332">
    <property type="term" value="C:mating projection tip"/>
    <property type="evidence" value="ECO:0007669"/>
    <property type="project" value="EnsemblFungi"/>
</dbReference>
<evidence type="ECO:0000256" key="7">
    <source>
        <dbReference type="PROSITE-ProRule" id="PRU10141"/>
    </source>
</evidence>
<feature type="region of interest" description="Disordered" evidence="9">
    <location>
        <begin position="38"/>
        <end position="104"/>
    </location>
</feature>
<dbReference type="FunFam" id="1.10.510.10:FF:000263">
    <property type="entry name" value="MAP kinase skh1/pek1"/>
    <property type="match status" value="1"/>
</dbReference>
<keyword evidence="3" id="KW-0418">Kinase</keyword>
<gene>
    <name evidence="11" type="primary">NCAS0C01580</name>
    <name evidence="11" type="ordered locus">NCAS_0C01580</name>
</gene>
<reference key="2">
    <citation type="submission" date="2011-08" db="EMBL/GenBank/DDBJ databases">
        <title>Genome sequence of Naumovozyma castellii.</title>
        <authorList>
            <person name="Gordon J.L."/>
            <person name="Armisen D."/>
            <person name="Proux-Wera E."/>
            <person name="OhEigeartaigh S.S."/>
            <person name="Byrne K.P."/>
            <person name="Wolfe K.H."/>
        </authorList>
    </citation>
    <scope>NUCLEOTIDE SEQUENCE</scope>
    <source>
        <strain>Type strain:CBS 4309</strain>
    </source>
</reference>
<dbReference type="GO" id="GO:0005524">
    <property type="term" value="F:ATP binding"/>
    <property type="evidence" value="ECO:0007669"/>
    <property type="project" value="UniProtKB-UniRule"/>
</dbReference>
<dbReference type="InParanoid" id="G0VCD9"/>
<dbReference type="HOGENOM" id="CLU_000288_63_23_1"/>
<evidence type="ECO:0000256" key="3">
    <source>
        <dbReference type="ARBA" id="ARBA00022777"/>
    </source>
</evidence>
<dbReference type="STRING" id="1064592.G0VCD9"/>
<dbReference type="GO" id="GO:0000196">
    <property type="term" value="P:cell integrity MAPK cascade"/>
    <property type="evidence" value="ECO:0007669"/>
    <property type="project" value="EnsemblFungi"/>
</dbReference>
<dbReference type="Gene3D" id="1.10.510.10">
    <property type="entry name" value="Transferase(Phosphotransferase) domain 1"/>
    <property type="match status" value="1"/>
</dbReference>
<dbReference type="InterPro" id="IPR011009">
    <property type="entry name" value="Kinase-like_dom_sf"/>
</dbReference>
<feature type="domain" description="Protein kinase" evidence="10">
    <location>
        <begin position="149"/>
        <end position="417"/>
    </location>
</feature>
<dbReference type="eggNOG" id="KOG0581">
    <property type="taxonomic scope" value="Eukaryota"/>
</dbReference>
<evidence type="ECO:0000313" key="11">
    <source>
        <dbReference type="EMBL" id="CCC69148.1"/>
    </source>
</evidence>
<dbReference type="PROSITE" id="PS00107">
    <property type="entry name" value="PROTEIN_KINASE_ATP"/>
    <property type="match status" value="1"/>
</dbReference>
<dbReference type="Proteomes" id="UP000001640">
    <property type="component" value="Chromosome 3"/>
</dbReference>
<name>G0VCD9_NAUCA</name>
<evidence type="ECO:0000256" key="8">
    <source>
        <dbReference type="RuleBase" id="RU000304"/>
    </source>
</evidence>
<keyword evidence="4 7" id="KW-0067">ATP-binding</keyword>
<dbReference type="GO" id="GO:0000425">
    <property type="term" value="P:pexophagy"/>
    <property type="evidence" value="ECO:0007669"/>
    <property type="project" value="EnsemblFungi"/>
</dbReference>
<sequence>MAFLFRPPESMKRNVNSPKLSLPTTILRNIEMDGSFSSNNPIQLDSTPVSSGSNFSNSTLVAKKQQQQQQQQYGGTPTSINSNSTLTNNRPIPPSLPPSSLRTSSTELISQEFNTDNNNCNPISDFFQMLNRSDNFNNNNQYSYMQSEIITLGMLGEGAGGSVAKCRLRKNSSQVFALKTINTLNTDPEFQKQLFRELEFNKSFKSNYIVTYYGMFNDTLNGSIYIAMEYMGGQSLDTIYKSLLSRGGRIGEKILGKIAESVLRGLSYLHERKIIHRDIKPQNILLNEEGEVKLCDFGVSGEAVNSLATTFTGTSFYMAPERIQGHPYSVTCDVWSLGLTILEVAQGRFPFDSDKITTTIAPIDLLMLILTFTPELKDEPENNIAWSKAFKSFIEYCLKKEASERPSPRQMIQHPWIQGQMRKTVNMESFIKKCWESTA</sequence>
<proteinExistence type="inferred from homology"/>
<dbReference type="GO" id="GO:0005935">
    <property type="term" value="C:cellular bud neck"/>
    <property type="evidence" value="ECO:0007669"/>
    <property type="project" value="EnsemblFungi"/>
</dbReference>
<dbReference type="InterPro" id="IPR008271">
    <property type="entry name" value="Ser/Thr_kinase_AS"/>
</dbReference>
<dbReference type="Pfam" id="PF00069">
    <property type="entry name" value="Pkinase"/>
    <property type="match status" value="1"/>
</dbReference>
<dbReference type="PROSITE" id="PS50011">
    <property type="entry name" value="PROTEIN_KINASE_DOM"/>
    <property type="match status" value="1"/>
</dbReference>
<organism evidence="11 12">
    <name type="scientific">Naumovozyma castellii</name>
    <name type="common">Yeast</name>
    <name type="synonym">Saccharomyces castellii</name>
    <dbReference type="NCBI Taxonomy" id="27288"/>
    <lineage>
        <taxon>Eukaryota</taxon>
        <taxon>Fungi</taxon>
        <taxon>Dikarya</taxon>
        <taxon>Ascomycota</taxon>
        <taxon>Saccharomycotina</taxon>
        <taxon>Saccharomycetes</taxon>
        <taxon>Saccharomycetales</taxon>
        <taxon>Saccharomycetaceae</taxon>
        <taxon>Naumovozyma</taxon>
    </lineage>
</organism>
<evidence type="ECO:0000256" key="2">
    <source>
        <dbReference type="ARBA" id="ARBA00022741"/>
    </source>
</evidence>
<dbReference type="GO" id="GO:0060237">
    <property type="term" value="P:regulation of fungal-type cell wall organization"/>
    <property type="evidence" value="ECO:0007669"/>
    <property type="project" value="EnsemblFungi"/>
</dbReference>
<dbReference type="EC" id="2.7.12.2" evidence="6"/>
<dbReference type="Gene3D" id="3.30.200.20">
    <property type="entry name" value="Phosphorylase Kinase, domain 1"/>
    <property type="match status" value="1"/>
</dbReference>
<dbReference type="RefSeq" id="XP_003675515.1">
    <property type="nucleotide sequence ID" value="XM_003675467.1"/>
</dbReference>
<protein>
    <recommendedName>
        <fullName evidence="6">mitogen-activated protein kinase kinase</fullName>
        <ecNumber evidence="6">2.7.12.2</ecNumber>
    </recommendedName>
</protein>
<feature type="binding site" evidence="7">
    <location>
        <position position="179"/>
    </location>
    <ligand>
        <name>ATP</name>
        <dbReference type="ChEBI" id="CHEBI:30616"/>
    </ligand>
</feature>
<keyword evidence="2 7" id="KW-0547">Nucleotide-binding</keyword>
<evidence type="ECO:0000256" key="4">
    <source>
        <dbReference type="ARBA" id="ARBA00022840"/>
    </source>
</evidence>
<dbReference type="PANTHER" id="PTHR48013">
    <property type="entry name" value="DUAL SPECIFICITY MITOGEN-ACTIVATED PROTEIN KINASE KINASE 5-RELATED"/>
    <property type="match status" value="1"/>
</dbReference>
<dbReference type="PROSITE" id="PS00108">
    <property type="entry name" value="PROTEIN_KINASE_ST"/>
    <property type="match status" value="1"/>
</dbReference>
<comment type="similarity">
    <text evidence="5">Belongs to the protein kinase superfamily. STE Ser/Thr protein kinase family. MAP kinase kinase subfamily.</text>
</comment>
<dbReference type="GO" id="GO:0004708">
    <property type="term" value="F:MAP kinase kinase activity"/>
    <property type="evidence" value="ECO:0007669"/>
    <property type="project" value="UniProtKB-EC"/>
</dbReference>
<dbReference type="InterPro" id="IPR000719">
    <property type="entry name" value="Prot_kinase_dom"/>
</dbReference>
<evidence type="ECO:0000256" key="6">
    <source>
        <dbReference type="ARBA" id="ARBA00038999"/>
    </source>
</evidence>
<accession>G0VCD9</accession>